<evidence type="ECO:0000259" key="8">
    <source>
        <dbReference type="PROSITE" id="PS50975"/>
    </source>
</evidence>
<comment type="caution">
    <text evidence="6">Lacks conserved residue(s) required for the propagation of feature annotation.</text>
</comment>
<dbReference type="Gene3D" id="3.30.470.20">
    <property type="entry name" value="ATP-grasp fold, B domain"/>
    <property type="match status" value="1"/>
</dbReference>
<dbReference type="Proteomes" id="UP000184233">
    <property type="component" value="Unassembled WGS sequence"/>
</dbReference>
<comment type="function">
    <text evidence="6">Catalyzes the ATP-dependent conversion of 5-aminoimidazole ribonucleotide (AIR) and HCO(3)(-) to N5-carboxyaminoimidazole ribonucleotide (N5-CAIR).</text>
</comment>
<feature type="binding site" evidence="6">
    <location>
        <position position="197"/>
    </location>
    <ligand>
        <name>ATP</name>
        <dbReference type="ChEBI" id="CHEBI:30616"/>
    </ligand>
</feature>
<feature type="binding site" evidence="6">
    <location>
        <begin position="189"/>
        <end position="192"/>
    </location>
    <ligand>
        <name>ATP</name>
        <dbReference type="ChEBI" id="CHEBI:30616"/>
    </ligand>
</feature>
<feature type="binding site" evidence="6">
    <location>
        <position position="110"/>
    </location>
    <ligand>
        <name>ATP</name>
        <dbReference type="ChEBI" id="CHEBI:30616"/>
    </ligand>
</feature>
<feature type="binding site" evidence="6">
    <location>
        <position position="150"/>
    </location>
    <ligand>
        <name>ATP</name>
        <dbReference type="ChEBI" id="CHEBI:30616"/>
    </ligand>
</feature>
<dbReference type="InterPro" id="IPR054350">
    <property type="entry name" value="PurT/PurK_preATP-grasp"/>
</dbReference>
<evidence type="ECO:0000256" key="5">
    <source>
        <dbReference type="ARBA" id="ARBA00023239"/>
    </source>
</evidence>
<dbReference type="GO" id="GO:0005524">
    <property type="term" value="F:ATP binding"/>
    <property type="evidence" value="ECO:0007669"/>
    <property type="project" value="UniProtKB-UniRule"/>
</dbReference>
<dbReference type="NCBIfam" id="NF004679">
    <property type="entry name" value="PRK06019.1-5"/>
    <property type="match status" value="1"/>
</dbReference>
<comment type="subunit">
    <text evidence="6 7">Homodimer.</text>
</comment>
<dbReference type="SUPFAM" id="SSF56059">
    <property type="entry name" value="Glutathione synthetase ATP-binding domain-like"/>
    <property type="match status" value="1"/>
</dbReference>
<dbReference type="UniPathway" id="UPA00074">
    <property type="reaction ID" value="UER00942"/>
</dbReference>
<dbReference type="AlphaFoldDB" id="A0A1M3L5M5"/>
<reference evidence="9 10" key="1">
    <citation type="submission" date="2016-09" db="EMBL/GenBank/DDBJ databases">
        <title>Genome-resolved meta-omics ties microbial dynamics to process performance in biotechnology for thiocyanate degradation.</title>
        <authorList>
            <person name="Kantor R.S."/>
            <person name="Huddy R.J."/>
            <person name="Iyer R."/>
            <person name="Thomas B.C."/>
            <person name="Brown C.T."/>
            <person name="Anantharaman K."/>
            <person name="Tringe S."/>
            <person name="Hettich R.L."/>
            <person name="Harrison S.T."/>
            <person name="Banfield J.F."/>
        </authorList>
    </citation>
    <scope>NUCLEOTIDE SEQUENCE [LARGE SCALE GENOMIC DNA]</scope>
    <source>
        <strain evidence="9">59-99</strain>
    </source>
</reference>
<dbReference type="NCBIfam" id="TIGR01161">
    <property type="entry name" value="purK"/>
    <property type="match status" value="1"/>
</dbReference>
<dbReference type="InterPro" id="IPR013815">
    <property type="entry name" value="ATP_grasp_subdomain_1"/>
</dbReference>
<feature type="domain" description="ATP-grasp" evidence="8">
    <location>
        <begin position="114"/>
        <end position="304"/>
    </location>
</feature>
<evidence type="ECO:0000313" key="9">
    <source>
        <dbReference type="EMBL" id="OJX60857.1"/>
    </source>
</evidence>
<dbReference type="Gene3D" id="3.40.50.20">
    <property type="match status" value="1"/>
</dbReference>
<protein>
    <recommendedName>
        <fullName evidence="6 7">N5-carboxyaminoimidazole ribonucleotide synthase</fullName>
        <shortName evidence="6 7">N5-CAIR synthase</shortName>
        <ecNumber evidence="6 7">6.3.4.18</ecNumber>
    </recommendedName>
    <alternativeName>
        <fullName evidence="6 7">5-(carboxyamino)imidazole ribonucleotide synthetase</fullName>
    </alternativeName>
</protein>
<dbReference type="InterPro" id="IPR040686">
    <property type="entry name" value="PurK_C"/>
</dbReference>
<dbReference type="PROSITE" id="PS50975">
    <property type="entry name" value="ATP_GRASP"/>
    <property type="match status" value="1"/>
</dbReference>
<name>A0A1M3L5M5_9BACT</name>
<dbReference type="PANTHER" id="PTHR11609">
    <property type="entry name" value="PURINE BIOSYNTHESIS PROTEIN 6/7, PUR6/7"/>
    <property type="match status" value="1"/>
</dbReference>
<keyword evidence="5" id="KW-0456">Lyase</keyword>
<dbReference type="InterPro" id="IPR011054">
    <property type="entry name" value="Rudment_hybrid_motif"/>
</dbReference>
<dbReference type="EC" id="6.3.4.18" evidence="6 7"/>
<evidence type="ECO:0000313" key="10">
    <source>
        <dbReference type="Proteomes" id="UP000184233"/>
    </source>
</evidence>
<keyword evidence="3" id="KW-0210">Decarboxylase</keyword>
<dbReference type="SUPFAM" id="SSF51246">
    <property type="entry name" value="Rudiment single hybrid motif"/>
    <property type="match status" value="1"/>
</dbReference>
<evidence type="ECO:0000256" key="4">
    <source>
        <dbReference type="ARBA" id="ARBA00022840"/>
    </source>
</evidence>
<keyword evidence="2 6" id="KW-0658">Purine biosynthesis</keyword>
<feature type="binding site" evidence="6">
    <location>
        <begin position="274"/>
        <end position="275"/>
    </location>
    <ligand>
        <name>ATP</name>
        <dbReference type="ChEBI" id="CHEBI:30616"/>
    </ligand>
</feature>
<gene>
    <name evidence="6 7" type="primary">purK</name>
    <name evidence="9" type="ORF">BGO89_04650</name>
</gene>
<dbReference type="Pfam" id="PF17769">
    <property type="entry name" value="PurK_C"/>
    <property type="match status" value="1"/>
</dbReference>
<keyword evidence="1 6" id="KW-0547">Nucleotide-binding</keyword>
<sequence>MLPSIYNPSEPFTLGILGGGQLAKMTAQAAYRMGLRIAVIEHGENSPAGVMTKLEFPGGWKDPEQLEAFIKASDVITLENEFIDPDILDTIAERRLVWPSPDTMRLVQDKFIQKETFSKAGIPTPVFAEIGSRQDLVDFGERHGYPFVAKTRKYGYDGYGNATIKRDTEIDMAWRRFMEGEEPRPLLAESFVTFTKELAVMVARNRRGEVAVYPCVQTIQQGHICVSVLSPAPIEEHLRKQAQDIAVACVETIQGVGVFGVEMFLTLDDRILFNEIAPRPHNSGHYTIEACHASQYENCVRAVTNMPLGSPDMRVPAACMINLLGERNGSGIPDSVIEALKVSDVSLHLYGKKDSRRGRKMGHLTATGATIDDAFRSANNALEAFVW</sequence>
<dbReference type="Pfam" id="PF22660">
    <property type="entry name" value="RS_preATP-grasp-like"/>
    <property type="match status" value="1"/>
</dbReference>
<comment type="pathway">
    <text evidence="6 7">Purine metabolism; IMP biosynthesis via de novo pathway; 5-amino-1-(5-phospho-D-ribosyl)imidazole-4-carboxylate from 5-amino-1-(5-phospho-D-ribosyl)imidazole (N5-CAIR route): step 1/2.</text>
</comment>
<dbReference type="Pfam" id="PF02222">
    <property type="entry name" value="ATP-grasp"/>
    <property type="match status" value="1"/>
</dbReference>
<evidence type="ECO:0000256" key="1">
    <source>
        <dbReference type="ARBA" id="ARBA00022741"/>
    </source>
</evidence>
<dbReference type="GO" id="GO:0034028">
    <property type="term" value="F:5-(carboxyamino)imidazole ribonucleotide synthase activity"/>
    <property type="evidence" value="ECO:0007669"/>
    <property type="project" value="UniProtKB-UniRule"/>
</dbReference>
<keyword evidence="4 6" id="KW-0067">ATP-binding</keyword>
<evidence type="ECO:0000256" key="7">
    <source>
        <dbReference type="RuleBase" id="RU361200"/>
    </source>
</evidence>
<proteinExistence type="inferred from homology"/>
<organism evidence="9 10">
    <name type="scientific">Candidatus Kapaibacterium thiocyanatum</name>
    <dbReference type="NCBI Taxonomy" id="1895771"/>
    <lineage>
        <taxon>Bacteria</taxon>
        <taxon>Pseudomonadati</taxon>
        <taxon>Candidatus Kapaibacteriota</taxon>
        <taxon>Candidatus Kapaibacteriia</taxon>
        <taxon>Candidatus Kapaibacteriales</taxon>
        <taxon>Candidatus Kapaibacteriaceae</taxon>
        <taxon>Candidatus Kapaibacterium</taxon>
    </lineage>
</organism>
<comment type="function">
    <text evidence="7">Catalyzes the ATP-dependent conversion of 5-aminoimidazole ribonucleotide (AIR) and HCO(3)- to N5-carboxyaminoimidazole ribonucleotide (N5-CAIR).</text>
</comment>
<dbReference type="GO" id="GO:0006189">
    <property type="term" value="P:'de novo' IMP biosynthetic process"/>
    <property type="evidence" value="ECO:0007669"/>
    <property type="project" value="UniProtKB-UniRule"/>
</dbReference>
<comment type="similarity">
    <text evidence="6 7">Belongs to the PurK/PurT family.</text>
</comment>
<dbReference type="EMBL" id="MKVH01000003">
    <property type="protein sequence ID" value="OJX60857.1"/>
    <property type="molecule type" value="Genomic_DNA"/>
</dbReference>
<accession>A0A1M3L5M5</accession>
<dbReference type="GO" id="GO:0046872">
    <property type="term" value="F:metal ion binding"/>
    <property type="evidence" value="ECO:0007669"/>
    <property type="project" value="InterPro"/>
</dbReference>
<comment type="caution">
    <text evidence="9">The sequence shown here is derived from an EMBL/GenBank/DDBJ whole genome shotgun (WGS) entry which is preliminary data.</text>
</comment>
<dbReference type="FunFam" id="3.30.470.20:FF:000037">
    <property type="entry name" value="Phosphoribosylaminoimidazole carboxylase, chloroplastic"/>
    <property type="match status" value="1"/>
</dbReference>
<evidence type="ECO:0000256" key="6">
    <source>
        <dbReference type="HAMAP-Rule" id="MF_01928"/>
    </source>
</evidence>
<dbReference type="InterPro" id="IPR016185">
    <property type="entry name" value="PreATP-grasp_dom_sf"/>
</dbReference>
<evidence type="ECO:0000256" key="3">
    <source>
        <dbReference type="ARBA" id="ARBA00022793"/>
    </source>
</evidence>
<dbReference type="HAMAP" id="MF_01928">
    <property type="entry name" value="PurK"/>
    <property type="match status" value="1"/>
</dbReference>
<dbReference type="PANTHER" id="PTHR11609:SF5">
    <property type="entry name" value="PHOSPHORIBOSYLAMINOIMIDAZOLE CARBOXYLASE"/>
    <property type="match status" value="1"/>
</dbReference>
<dbReference type="InterPro" id="IPR005875">
    <property type="entry name" value="PurK"/>
</dbReference>
<dbReference type="SUPFAM" id="SSF52440">
    <property type="entry name" value="PreATP-grasp domain"/>
    <property type="match status" value="1"/>
</dbReference>
<dbReference type="GO" id="GO:0004638">
    <property type="term" value="F:phosphoribosylaminoimidazole carboxylase activity"/>
    <property type="evidence" value="ECO:0007669"/>
    <property type="project" value="InterPro"/>
</dbReference>
<evidence type="ECO:0000256" key="2">
    <source>
        <dbReference type="ARBA" id="ARBA00022755"/>
    </source>
</evidence>
<dbReference type="STRING" id="1895771.BGO89_04650"/>
<keyword evidence="6 7" id="KW-0436">Ligase</keyword>
<dbReference type="InterPro" id="IPR003135">
    <property type="entry name" value="ATP-grasp_carboxylate-amine"/>
</dbReference>
<comment type="catalytic activity">
    <reaction evidence="6 7">
        <text>5-amino-1-(5-phospho-beta-D-ribosyl)imidazole + hydrogencarbonate + ATP = 5-carboxyamino-1-(5-phospho-D-ribosyl)imidazole + ADP + phosphate + 2 H(+)</text>
        <dbReference type="Rhea" id="RHEA:19317"/>
        <dbReference type="ChEBI" id="CHEBI:15378"/>
        <dbReference type="ChEBI" id="CHEBI:17544"/>
        <dbReference type="ChEBI" id="CHEBI:30616"/>
        <dbReference type="ChEBI" id="CHEBI:43474"/>
        <dbReference type="ChEBI" id="CHEBI:58730"/>
        <dbReference type="ChEBI" id="CHEBI:137981"/>
        <dbReference type="ChEBI" id="CHEBI:456216"/>
        <dbReference type="EC" id="6.3.4.18"/>
    </reaction>
</comment>
<dbReference type="GO" id="GO:0005829">
    <property type="term" value="C:cytosol"/>
    <property type="evidence" value="ECO:0007669"/>
    <property type="project" value="TreeGrafter"/>
</dbReference>
<dbReference type="Gene3D" id="3.30.1490.20">
    <property type="entry name" value="ATP-grasp fold, A domain"/>
    <property type="match status" value="1"/>
</dbReference>
<dbReference type="InterPro" id="IPR011761">
    <property type="entry name" value="ATP-grasp"/>
</dbReference>